<keyword evidence="1" id="KW-0472">Membrane</keyword>
<feature type="transmembrane region" description="Helical" evidence="1">
    <location>
        <begin position="20"/>
        <end position="40"/>
    </location>
</feature>
<evidence type="ECO:0000313" key="3">
    <source>
        <dbReference type="Proteomes" id="UP000321820"/>
    </source>
</evidence>
<dbReference type="KEGG" id="talb:FTW19_15480"/>
<protein>
    <submittedName>
        <fullName evidence="2">Uncharacterized protein</fullName>
    </submittedName>
</protein>
<reference evidence="2 3" key="1">
    <citation type="submission" date="2019-08" db="EMBL/GenBank/DDBJ databases">
        <title>Complete genome sequence of Terriglobus albidus strain ORNL.</title>
        <authorList>
            <person name="Podar M."/>
        </authorList>
    </citation>
    <scope>NUCLEOTIDE SEQUENCE [LARGE SCALE GENOMIC DNA]</scope>
    <source>
        <strain evidence="2 3">ORNL</strain>
    </source>
</reference>
<dbReference type="RefSeq" id="WP_147648467.1">
    <property type="nucleotide sequence ID" value="NZ_CP042806.1"/>
</dbReference>
<evidence type="ECO:0000256" key="1">
    <source>
        <dbReference type="SAM" id="Phobius"/>
    </source>
</evidence>
<feature type="transmembrane region" description="Helical" evidence="1">
    <location>
        <begin position="72"/>
        <end position="91"/>
    </location>
</feature>
<evidence type="ECO:0000313" key="2">
    <source>
        <dbReference type="EMBL" id="QEE29273.1"/>
    </source>
</evidence>
<name>A0A5B9EAS8_9BACT</name>
<keyword evidence="3" id="KW-1185">Reference proteome</keyword>
<dbReference type="Proteomes" id="UP000321820">
    <property type="component" value="Chromosome"/>
</dbReference>
<proteinExistence type="predicted"/>
<keyword evidence="1" id="KW-1133">Transmembrane helix</keyword>
<sequence length="298" mass="33065">MSSPNRRVNDPTLTRQRGILSHPGTLLVAGVAILFTAYIFNVGGLQTWANSTFDNFNQGAQSHNDSVVNMTVTFAPVAAGLVILLIAYWILRSLGRGVRKMAKENRLSSRGSQTINDFCELAAKASISRKVASHTYRFLTPYYHHDVRSRLEDRLRDDLHMTETKVRDAVANLLHRCDRKKDLDAPIDTVVTVLDLMRYVEKAPAHFLTHSAVKRLRGEQKGPEIVRTAAVGETRMVKPLHKRSGMLAAVKSLSGIRKAAAVQKPVEPRDPVARPVNPPVEIAAGRQVKRDITVPRGN</sequence>
<gene>
    <name evidence="2" type="ORF">FTW19_15480</name>
</gene>
<dbReference type="EMBL" id="CP042806">
    <property type="protein sequence ID" value="QEE29273.1"/>
    <property type="molecule type" value="Genomic_DNA"/>
</dbReference>
<accession>A0A5B9EAS8</accession>
<organism evidence="2 3">
    <name type="scientific">Terriglobus albidus</name>
    <dbReference type="NCBI Taxonomy" id="1592106"/>
    <lineage>
        <taxon>Bacteria</taxon>
        <taxon>Pseudomonadati</taxon>
        <taxon>Acidobacteriota</taxon>
        <taxon>Terriglobia</taxon>
        <taxon>Terriglobales</taxon>
        <taxon>Acidobacteriaceae</taxon>
        <taxon>Terriglobus</taxon>
    </lineage>
</organism>
<keyword evidence="1" id="KW-0812">Transmembrane</keyword>
<dbReference type="AlphaFoldDB" id="A0A5B9EAS8"/>